<dbReference type="Proteomes" id="UP000198215">
    <property type="component" value="Chromosome I"/>
</dbReference>
<name>A0A1C5GXZ3_9ACTN</name>
<organism evidence="2 3">
    <name type="scientific">Micromonospora coxensis</name>
    <dbReference type="NCBI Taxonomy" id="356852"/>
    <lineage>
        <taxon>Bacteria</taxon>
        <taxon>Bacillati</taxon>
        <taxon>Actinomycetota</taxon>
        <taxon>Actinomycetes</taxon>
        <taxon>Micromonosporales</taxon>
        <taxon>Micromonosporaceae</taxon>
        <taxon>Micromonospora</taxon>
    </lineage>
</organism>
<keyword evidence="3" id="KW-1185">Reference proteome</keyword>
<dbReference type="AlphaFoldDB" id="A0A1C5GXZ3"/>
<dbReference type="EMBL" id="LT607753">
    <property type="protein sequence ID" value="SCG38031.1"/>
    <property type="molecule type" value="Genomic_DNA"/>
</dbReference>
<keyword evidence="1" id="KW-0472">Membrane</keyword>
<keyword evidence="1" id="KW-0812">Transmembrane</keyword>
<reference evidence="3" key="1">
    <citation type="submission" date="2016-06" db="EMBL/GenBank/DDBJ databases">
        <authorList>
            <person name="Varghese N."/>
            <person name="Submissions Spin"/>
        </authorList>
    </citation>
    <scope>NUCLEOTIDE SEQUENCE [LARGE SCALE GENOMIC DNA]</scope>
    <source>
        <strain evidence="3">DSM 45161</strain>
    </source>
</reference>
<evidence type="ECO:0000256" key="1">
    <source>
        <dbReference type="SAM" id="Phobius"/>
    </source>
</evidence>
<evidence type="ECO:0000313" key="2">
    <source>
        <dbReference type="EMBL" id="SCG38031.1"/>
    </source>
</evidence>
<protein>
    <submittedName>
        <fullName evidence="2">Uncharacterized protein</fullName>
    </submittedName>
</protein>
<feature type="transmembrane region" description="Helical" evidence="1">
    <location>
        <begin position="21"/>
        <end position="44"/>
    </location>
</feature>
<dbReference type="RefSeq" id="WP_088974438.1">
    <property type="nucleotide sequence ID" value="NZ_LT607753.1"/>
</dbReference>
<sequence>MAEVDKAVERIRVTWAYRLLVVGYRCLLLGPLMMGLTIGAIALWSLKPPLVWVPIAITFGTVFAGVAAGWVGLATLYVRRLMPRGGTNRHAALMKTLRRDVMPRARRGT</sequence>
<evidence type="ECO:0000313" key="3">
    <source>
        <dbReference type="Proteomes" id="UP000198215"/>
    </source>
</evidence>
<proteinExistence type="predicted"/>
<accession>A0A1C5GXZ3</accession>
<dbReference type="OrthoDB" id="3391886at2"/>
<keyword evidence="1" id="KW-1133">Transmembrane helix</keyword>
<gene>
    <name evidence="2" type="ORF">GA0070614_0465</name>
</gene>
<feature type="transmembrane region" description="Helical" evidence="1">
    <location>
        <begin position="50"/>
        <end position="78"/>
    </location>
</feature>